<feature type="transmembrane region" description="Helical" evidence="5">
    <location>
        <begin position="300"/>
        <end position="333"/>
    </location>
</feature>
<evidence type="ECO:0000313" key="8">
    <source>
        <dbReference type="Proteomes" id="UP000308054"/>
    </source>
</evidence>
<organism evidence="7 8">
    <name type="scientific">Marinicauda algicola</name>
    <dbReference type="NCBI Taxonomy" id="2029849"/>
    <lineage>
        <taxon>Bacteria</taxon>
        <taxon>Pseudomonadati</taxon>
        <taxon>Pseudomonadota</taxon>
        <taxon>Alphaproteobacteria</taxon>
        <taxon>Maricaulales</taxon>
        <taxon>Maricaulaceae</taxon>
        <taxon>Marinicauda</taxon>
    </lineage>
</organism>
<dbReference type="RefSeq" id="WP_135994871.1">
    <property type="nucleotide sequence ID" value="NZ_CP071057.1"/>
</dbReference>
<dbReference type="PANTHER" id="PTHR43471:SF3">
    <property type="entry name" value="ABC TRANSPORTER PERMEASE PROTEIN NATB"/>
    <property type="match status" value="1"/>
</dbReference>
<evidence type="ECO:0000259" key="6">
    <source>
        <dbReference type="Pfam" id="PF12698"/>
    </source>
</evidence>
<evidence type="ECO:0000256" key="4">
    <source>
        <dbReference type="ARBA" id="ARBA00023136"/>
    </source>
</evidence>
<dbReference type="GO" id="GO:0140359">
    <property type="term" value="F:ABC-type transporter activity"/>
    <property type="evidence" value="ECO:0007669"/>
    <property type="project" value="InterPro"/>
</dbReference>
<feature type="transmembrane region" description="Helical" evidence="5">
    <location>
        <begin position="12"/>
        <end position="42"/>
    </location>
</feature>
<keyword evidence="3 5" id="KW-1133">Transmembrane helix</keyword>
<feature type="transmembrane region" description="Helical" evidence="5">
    <location>
        <begin position="353"/>
        <end position="375"/>
    </location>
</feature>
<reference evidence="7 8" key="1">
    <citation type="journal article" date="2017" name="Int. J. Syst. Evol. Microbiol.">
        <title>Marinicauda algicola sp. nov., isolated from a marine red alga Rhodosorus marinus.</title>
        <authorList>
            <person name="Jeong S.E."/>
            <person name="Jeon S.H."/>
            <person name="Chun B.H."/>
            <person name="Kim D.W."/>
            <person name="Jeon C.O."/>
        </authorList>
    </citation>
    <scope>NUCLEOTIDE SEQUENCE [LARGE SCALE GENOMIC DNA]</scope>
    <source>
        <strain evidence="7 8">JCM 31718</strain>
    </source>
</reference>
<protein>
    <submittedName>
        <fullName evidence="7">ABC transporter permease</fullName>
    </submittedName>
</protein>
<evidence type="ECO:0000256" key="1">
    <source>
        <dbReference type="ARBA" id="ARBA00004141"/>
    </source>
</evidence>
<dbReference type="PANTHER" id="PTHR43471">
    <property type="entry name" value="ABC TRANSPORTER PERMEASE"/>
    <property type="match status" value="1"/>
</dbReference>
<evidence type="ECO:0000256" key="3">
    <source>
        <dbReference type="ARBA" id="ARBA00022989"/>
    </source>
</evidence>
<dbReference type="GO" id="GO:0016020">
    <property type="term" value="C:membrane"/>
    <property type="evidence" value="ECO:0007669"/>
    <property type="project" value="UniProtKB-SubCell"/>
</dbReference>
<evidence type="ECO:0000256" key="2">
    <source>
        <dbReference type="ARBA" id="ARBA00022692"/>
    </source>
</evidence>
<keyword evidence="8" id="KW-1185">Reference proteome</keyword>
<feature type="transmembrane region" description="Helical" evidence="5">
    <location>
        <begin position="253"/>
        <end position="279"/>
    </location>
</feature>
<dbReference type="EMBL" id="SRXW01000001">
    <property type="protein sequence ID" value="TGY90372.1"/>
    <property type="molecule type" value="Genomic_DNA"/>
</dbReference>
<feature type="transmembrane region" description="Helical" evidence="5">
    <location>
        <begin position="441"/>
        <end position="463"/>
    </location>
</feature>
<feature type="domain" description="ABC-2 type transporter transmembrane" evidence="6">
    <location>
        <begin position="166"/>
        <end position="459"/>
    </location>
</feature>
<sequence>MRAIYLIARREYLSYVATWGFWLSLLSVPLFMVLGASIPFLVESSQPTRYYVVIDETGQGYDAIVQDGLERERRERARLALETLAQVRGEAERDRALAAFDEAPSMMEGLSQALDILGIDQSAAEFAAGFGNRVRVEAPAVDPSVLRPFLVGERSVNTPEGPRAVFGALYIREGEDRPLSLTWYSTNLTDDAIAADARRVLERHLRRQALAAQGLSEAEIDALAQLAPPIRNIDPSVEAAEEREVTSADRIPYFLAILLAFLLWTSVFSVANMLLTSLIEEKGGKIIELLLSTARFHEILVGKLAGVAAVSFTLFAVWGLVGTGVAVAGSGALVALDPDLAGLLAGIAQPGLFFAAFCYFVVGYLMFGSIFLALGSLCETLQDAQTLMTPIILVLMAPLLILSFSFQAMDSAFVEIASWVPLWTPFVMMARLPTDPPAWELLGTTALMLATMVFVLWGATAVFRQGALGSADVDTVKGWFGMGKKG</sequence>
<feature type="transmembrane region" description="Helical" evidence="5">
    <location>
        <begin position="387"/>
        <end position="406"/>
    </location>
</feature>
<name>A0A4S2H4Y7_9PROT</name>
<dbReference type="InterPro" id="IPR013525">
    <property type="entry name" value="ABC2_TM"/>
</dbReference>
<dbReference type="OrthoDB" id="7539112at2"/>
<gene>
    <name evidence="7" type="ORF">E5163_04425</name>
</gene>
<keyword evidence="2 5" id="KW-0812">Transmembrane</keyword>
<comment type="caution">
    <text evidence="7">The sequence shown here is derived from an EMBL/GenBank/DDBJ whole genome shotgun (WGS) entry which is preliminary data.</text>
</comment>
<dbReference type="AlphaFoldDB" id="A0A4S2H4Y7"/>
<dbReference type="Pfam" id="PF12698">
    <property type="entry name" value="ABC2_membrane_3"/>
    <property type="match status" value="1"/>
</dbReference>
<evidence type="ECO:0000313" key="7">
    <source>
        <dbReference type="EMBL" id="TGY90372.1"/>
    </source>
</evidence>
<evidence type="ECO:0000256" key="5">
    <source>
        <dbReference type="SAM" id="Phobius"/>
    </source>
</evidence>
<comment type="subcellular location">
    <subcellularLocation>
        <location evidence="1">Membrane</location>
        <topology evidence="1">Multi-pass membrane protein</topology>
    </subcellularLocation>
</comment>
<accession>A0A4S2H4Y7</accession>
<keyword evidence="4 5" id="KW-0472">Membrane</keyword>
<dbReference type="Proteomes" id="UP000308054">
    <property type="component" value="Unassembled WGS sequence"/>
</dbReference>
<proteinExistence type="predicted"/>